<evidence type="ECO:0000313" key="1">
    <source>
        <dbReference type="EMBL" id="KAA1099919.1"/>
    </source>
</evidence>
<proteinExistence type="predicted"/>
<comment type="caution">
    <text evidence="1">The sequence shown here is derived from an EMBL/GenBank/DDBJ whole genome shotgun (WGS) entry which is preliminary data.</text>
</comment>
<organism evidence="1 3">
    <name type="scientific">Puccinia graminis f. sp. tritici</name>
    <dbReference type="NCBI Taxonomy" id="56615"/>
    <lineage>
        <taxon>Eukaryota</taxon>
        <taxon>Fungi</taxon>
        <taxon>Dikarya</taxon>
        <taxon>Basidiomycota</taxon>
        <taxon>Pucciniomycotina</taxon>
        <taxon>Pucciniomycetes</taxon>
        <taxon>Pucciniales</taxon>
        <taxon>Pucciniaceae</taxon>
        <taxon>Puccinia</taxon>
    </lineage>
</organism>
<gene>
    <name evidence="1" type="ORF">PGT21_025046</name>
    <name evidence="2" type="ORF">PGTUg99_015003</name>
</gene>
<dbReference type="Proteomes" id="UP000325313">
    <property type="component" value="Unassembled WGS sequence"/>
</dbReference>
<sequence length="61" mass="6835">MTTILAHPHHTPSRSITPVQSLKFVPPRFMKFEFFLSLVTDSASRLSDSVTSSWVGPFNLS</sequence>
<name>A0A5B0PJ36_PUCGR</name>
<dbReference type="Proteomes" id="UP000324748">
    <property type="component" value="Unassembled WGS sequence"/>
</dbReference>
<evidence type="ECO:0000313" key="4">
    <source>
        <dbReference type="Proteomes" id="UP000325313"/>
    </source>
</evidence>
<evidence type="ECO:0000313" key="2">
    <source>
        <dbReference type="EMBL" id="KAA1123464.1"/>
    </source>
</evidence>
<reference evidence="3 4" key="1">
    <citation type="submission" date="2019-05" db="EMBL/GenBank/DDBJ databases">
        <title>Emergence of the Ug99 lineage of the wheat stem rust pathogen through somatic hybridization.</title>
        <authorList>
            <person name="Li F."/>
            <person name="Upadhyaya N.M."/>
            <person name="Sperschneider J."/>
            <person name="Matny O."/>
            <person name="Nguyen-Phuc H."/>
            <person name="Mago R."/>
            <person name="Raley C."/>
            <person name="Miller M.E."/>
            <person name="Silverstein K.A.T."/>
            <person name="Henningsen E."/>
            <person name="Hirsch C.D."/>
            <person name="Visser B."/>
            <person name="Pretorius Z.A."/>
            <person name="Steffenson B.J."/>
            <person name="Schwessinger B."/>
            <person name="Dodds P.N."/>
            <person name="Figueroa M."/>
        </authorList>
    </citation>
    <scope>NUCLEOTIDE SEQUENCE [LARGE SCALE GENOMIC DNA]</scope>
    <source>
        <strain evidence="1">21-0</strain>
        <strain evidence="2 4">Ug99</strain>
    </source>
</reference>
<evidence type="ECO:0000313" key="3">
    <source>
        <dbReference type="Proteomes" id="UP000324748"/>
    </source>
</evidence>
<keyword evidence="3" id="KW-1185">Reference proteome</keyword>
<accession>A0A5B0PJ36</accession>
<protein>
    <submittedName>
        <fullName evidence="1">Uncharacterized protein</fullName>
    </submittedName>
</protein>
<dbReference type="EMBL" id="VDEP01000208">
    <property type="protein sequence ID" value="KAA1123464.1"/>
    <property type="molecule type" value="Genomic_DNA"/>
</dbReference>
<dbReference type="AlphaFoldDB" id="A0A5B0PJ36"/>
<dbReference type="EMBL" id="VSWC01000054">
    <property type="protein sequence ID" value="KAA1099919.1"/>
    <property type="molecule type" value="Genomic_DNA"/>
</dbReference>